<reference evidence="1" key="1">
    <citation type="submission" date="2023-08" db="EMBL/GenBank/DDBJ databases">
        <authorList>
            <person name="Alioto T."/>
            <person name="Alioto T."/>
            <person name="Gomez Garrido J."/>
        </authorList>
    </citation>
    <scope>NUCLEOTIDE SEQUENCE</scope>
</reference>
<evidence type="ECO:0000313" key="2">
    <source>
        <dbReference type="Proteomes" id="UP001162480"/>
    </source>
</evidence>
<name>A0AA36F1U6_OCTVU</name>
<sequence>MKVLSADVYRQSCRKCNYAALKLQSANNNVLELFNSKDALELTTELIPVFCNESSISNLSQEKVTELEMSETEDGALLEYSLSRAFINITINNPSIKALADNDSTDNFIRIDIAEWNVLVMKPLRSNVVMALVELNFRIVGVCEAVI</sequence>
<protein>
    <submittedName>
        <fullName evidence="1">Uncharacterized protein</fullName>
    </submittedName>
</protein>
<dbReference type="EMBL" id="OX597817">
    <property type="protein sequence ID" value="CAI9721327.1"/>
    <property type="molecule type" value="Genomic_DNA"/>
</dbReference>
<accession>A0AA36F1U6</accession>
<keyword evidence="2" id="KW-1185">Reference proteome</keyword>
<dbReference type="AlphaFoldDB" id="A0AA36F1U6"/>
<organism evidence="1 2">
    <name type="scientific">Octopus vulgaris</name>
    <name type="common">Common octopus</name>
    <dbReference type="NCBI Taxonomy" id="6645"/>
    <lineage>
        <taxon>Eukaryota</taxon>
        <taxon>Metazoa</taxon>
        <taxon>Spiralia</taxon>
        <taxon>Lophotrochozoa</taxon>
        <taxon>Mollusca</taxon>
        <taxon>Cephalopoda</taxon>
        <taxon>Coleoidea</taxon>
        <taxon>Octopodiformes</taxon>
        <taxon>Octopoda</taxon>
        <taxon>Incirrata</taxon>
        <taxon>Octopodidae</taxon>
        <taxon>Octopus</taxon>
    </lineage>
</organism>
<evidence type="ECO:0000313" key="1">
    <source>
        <dbReference type="EMBL" id="CAI9721327.1"/>
    </source>
</evidence>
<proteinExistence type="predicted"/>
<dbReference type="Proteomes" id="UP001162480">
    <property type="component" value="Chromosome 4"/>
</dbReference>
<gene>
    <name evidence="1" type="ORF">OCTVUL_1B003633</name>
</gene>